<dbReference type="PANTHER" id="PTHR14819">
    <property type="entry name" value="GTP-BINDING"/>
    <property type="match status" value="1"/>
</dbReference>
<dbReference type="PROSITE" id="PS51717">
    <property type="entry name" value="G_VLIG"/>
    <property type="match status" value="1"/>
</dbReference>
<evidence type="ECO:0000313" key="4">
    <source>
        <dbReference type="Proteomes" id="UP001295444"/>
    </source>
</evidence>
<dbReference type="InterPro" id="IPR057365">
    <property type="entry name" value="URGCP"/>
</dbReference>
<sequence>MKQEGSLRLTAMPQTASKQVCEVIRRSENGESPEYASLVSRLKMGEYRQKKLTLQDVLNIGQETMNSIELRTVEDIPWYFLQNVMASNVNARNTTLKQSGPRARKRESQSSFLCFTEDPEMDTSDSVHPLDVLCVLVNNFDSFLQQEIVTKMSMCQFAVPLLLPTGDGSNCTFMLWAMRDIVKRWRPHSLADSKGFMEDSIVKIPMPTFSFVRLGTCNLSKSKFLNHLLSPAHTHFNIFVNNEMDGGNYPRNVSDGLVEISWFFPGGTGNSETFPEPFAVSNLHGDLKYNLAQFTFLTQISATVFIFIESFTEKDYRLFTKLRDTGTNYYFIFSSNNDKQKMRISGENLKQLSLKMNVFMIKTDDKNVIKSVKDIQEIISDCNKYEDNKLSLEDMANLAKNNGIRVDEDSVECQEARKHALLITSKIKDVAQYKKDTMRLQGDLWIEISMIQKEMCRMTNQGKCNSTTYRNQLTNKYFELTRMQYQHQMPDGIKNFLKAITLLRETEKKYFIKWLKFYLDMMARKNVFVFQDKHKKNINILDNSLGIEHFLREMGQFYEAECTMIKHEHISPDQRQFSKLPGIAADLLLDGFPLELIDGDASNIPLQWITDVLTELDTKTGGRCRMRVISVLGIQSTGKSTLLNTMFGLQFPVASGRCTRGAFMSLIKVKENVQKELDCDFILVIDTEGLKAPELYSLENSFEHDNELATLVVGLSDITIINMAMENMAEMKDTLQIVVHAFLRMSEVGKKPNCHLVHQNVSDVTAYVNNELSRRKLLKELNDVTHIAAKMEKINRHIDFSDIIDYDPEKHSWYFPGLWNGGPPMALVNPGYSENVCNLKKHLIRFMKGSESPRPQNISSFIEWVRSLAKAVKHETFIFSFRNILVAEGYNQLSVMYSELEWNFRKQVYSHLARYENKIKKQLPENLQNVTSDIVENKIKQLLDKEETNMTQKLELFFKSGCVNVHLVERYREDFFNHVKSLRKDLEVMASSKCWETVRIQNGKGEIQNMGKKCRQLIKSKLNEHLASHKMNKDMFNEAELERTFNEIWGNILQEINMSEFQVQTRQIGVEMLEQLKQEMRNKPGAVTEKLNNVKSLKDYGQKSFEVTRNYIYVGLFKSVKEFFTNSCLKKLNQHARTLTADCQDYVKGKVTTKEDYSEIYCQELLTRINDKLDKEEVRNLHYTPLFVVDLKLHILGTAVPFFQKIHDNFRENNNQEHLFLELKSQYLSKFKDLLQCKEDTSKQAKQFCNECLKPAIIDHMYKSVGNEIVDDVLTSSDAMRFKSQMHFQFSLLKELLEINQFENYLQYITQYENYVRNWISTYIANNYANTKSLDNLLSQILSSIAQTVRAALRDQKVQNSQSLSGFLETFFNALEQHLVLSRNAMKVSSSHNTLHIYEFCTEIENFLSKIRDEIGYEMLLLNFESFPSFITWRPQDELFKTIIGCGKKCPFCNAPCEAGGTQHSQHLASVHRPVGFAEHMWSESNILCNTICSNDVLSNDFFMNSDTNGEWHPYKDYRTIYPDWIIQPDRDMSSSTYWKFVFVQFGDRFAQYYKAIPAEIPWEWKKITKEQALLSLHKIFKFK</sequence>
<reference evidence="3" key="1">
    <citation type="submission" date="2022-03" db="EMBL/GenBank/DDBJ databases">
        <authorList>
            <person name="Alioto T."/>
            <person name="Alioto T."/>
            <person name="Gomez Garrido J."/>
        </authorList>
    </citation>
    <scope>NUCLEOTIDE SEQUENCE</scope>
</reference>
<comment type="similarity">
    <text evidence="1">Belongs to the TRAFAC class dynamin-like GTPase superfamily. Very large inducible GTPase (VLIG) family.</text>
</comment>
<dbReference type="Pfam" id="PF25683">
    <property type="entry name" value="URGCP_GTPase"/>
    <property type="match status" value="1"/>
</dbReference>
<dbReference type="EMBL" id="OW240918">
    <property type="protein sequence ID" value="CAH2308114.1"/>
    <property type="molecule type" value="Genomic_DNA"/>
</dbReference>
<dbReference type="GO" id="GO:0005525">
    <property type="term" value="F:GTP binding"/>
    <property type="evidence" value="ECO:0007669"/>
    <property type="project" value="InterPro"/>
</dbReference>
<dbReference type="Pfam" id="PF25496">
    <property type="entry name" value="URGCP"/>
    <property type="match status" value="1"/>
</dbReference>
<name>A0AAD1SRC6_PELCU</name>
<dbReference type="SUPFAM" id="SSF52540">
    <property type="entry name" value="P-loop containing nucleoside triphosphate hydrolases"/>
    <property type="match status" value="1"/>
</dbReference>
<evidence type="ECO:0000256" key="1">
    <source>
        <dbReference type="ARBA" id="ARBA00006828"/>
    </source>
</evidence>
<proteinExistence type="inferred from homology"/>
<gene>
    <name evidence="3" type="ORF">PECUL_23A040925</name>
</gene>
<accession>A0AAD1SRC6</accession>
<keyword evidence="4" id="KW-1185">Reference proteome</keyword>
<feature type="domain" description="VLIG-type G" evidence="2">
    <location>
        <begin position="623"/>
        <end position="866"/>
    </location>
</feature>
<dbReference type="InterPro" id="IPR058641">
    <property type="entry name" value="GVIN1_dom"/>
</dbReference>
<dbReference type="Pfam" id="PF25974">
    <property type="entry name" value="URGCP_9th"/>
    <property type="match status" value="1"/>
</dbReference>
<dbReference type="InterPro" id="IPR052986">
    <property type="entry name" value="VLIG_GTPase"/>
</dbReference>
<organism evidence="3 4">
    <name type="scientific">Pelobates cultripes</name>
    <name type="common">Western spadefoot toad</name>
    <dbReference type="NCBI Taxonomy" id="61616"/>
    <lineage>
        <taxon>Eukaryota</taxon>
        <taxon>Metazoa</taxon>
        <taxon>Chordata</taxon>
        <taxon>Craniata</taxon>
        <taxon>Vertebrata</taxon>
        <taxon>Euteleostomi</taxon>
        <taxon>Amphibia</taxon>
        <taxon>Batrachia</taxon>
        <taxon>Anura</taxon>
        <taxon>Pelobatoidea</taxon>
        <taxon>Pelobatidae</taxon>
        <taxon>Pelobates</taxon>
    </lineage>
</organism>
<evidence type="ECO:0000313" key="3">
    <source>
        <dbReference type="EMBL" id="CAH2308114.1"/>
    </source>
</evidence>
<dbReference type="InterPro" id="IPR027417">
    <property type="entry name" value="P-loop_NTPase"/>
</dbReference>
<dbReference type="InterPro" id="IPR030383">
    <property type="entry name" value="G_VLIG_dom"/>
</dbReference>
<dbReference type="PANTHER" id="PTHR14819:SF20">
    <property type="entry name" value="INTERFERON-INDUCED VERY LARGE GTPASE 1-LIKE"/>
    <property type="match status" value="1"/>
</dbReference>
<evidence type="ECO:0000259" key="2">
    <source>
        <dbReference type="PROSITE" id="PS51717"/>
    </source>
</evidence>
<dbReference type="Proteomes" id="UP001295444">
    <property type="component" value="Chromosome 07"/>
</dbReference>
<dbReference type="Gene3D" id="3.40.50.300">
    <property type="entry name" value="P-loop containing nucleotide triphosphate hydrolases"/>
    <property type="match status" value="1"/>
</dbReference>
<protein>
    <submittedName>
        <fullName evidence="3">Up-regulator of cell proliferation-like</fullName>
    </submittedName>
</protein>